<dbReference type="EMBL" id="CM001881">
    <property type="protein sequence ID" value="EOY22306.1"/>
    <property type="molecule type" value="Genomic_DNA"/>
</dbReference>
<sequence>MDVMVAKLKALEENDTWSIVLLPINYRTIGCKWVYKTKLNAGGNVKRYKARMVAKVYSQVASFDYQETFSLVAKQSTNKSSQRIVVSLQNPQQQQLPKLSPSLIPEQTHHYSLTKPEFLNYSNLFLNTKSSENCKSAEPLKFCPNFPFGYILNPINSVWFDPLEAVDVEEGAAETEDDDAGKVWADSVKKKRKKKMNKHKYKKLRKRLRRKT</sequence>
<dbReference type="GO" id="GO:0005739">
    <property type="term" value="C:mitochondrion"/>
    <property type="evidence" value="ECO:0007669"/>
    <property type="project" value="UniProtKB-SubCell"/>
</dbReference>
<evidence type="ECO:0000313" key="7">
    <source>
        <dbReference type="EMBL" id="EOY22306.1"/>
    </source>
</evidence>
<keyword evidence="2" id="KW-0496">Mitochondrion</keyword>
<dbReference type="STRING" id="3641.A0A061FYH8"/>
<evidence type="ECO:0000259" key="6">
    <source>
        <dbReference type="SMART" id="SM01155"/>
    </source>
</evidence>
<dbReference type="InParanoid" id="A0A061FYH8"/>
<evidence type="ECO:0000256" key="2">
    <source>
        <dbReference type="ARBA" id="ARBA00023128"/>
    </source>
</evidence>
<dbReference type="InterPro" id="IPR013177">
    <property type="entry name" value="Ribosomal_mS38_C"/>
</dbReference>
<proteinExistence type="inferred from homology"/>
<feature type="compositionally biased region" description="Basic residues" evidence="5">
    <location>
        <begin position="189"/>
        <end position="212"/>
    </location>
</feature>
<dbReference type="Pfam" id="PF07727">
    <property type="entry name" value="RVT_2"/>
    <property type="match status" value="1"/>
</dbReference>
<dbReference type="SMART" id="SM01155">
    <property type="entry name" value="DUF1713"/>
    <property type="match status" value="1"/>
</dbReference>
<evidence type="ECO:0000256" key="1">
    <source>
        <dbReference type="ARBA" id="ARBA00004173"/>
    </source>
</evidence>
<evidence type="ECO:0000313" key="8">
    <source>
        <dbReference type="Proteomes" id="UP000026915"/>
    </source>
</evidence>
<evidence type="ECO:0000256" key="3">
    <source>
        <dbReference type="ARBA" id="ARBA00035647"/>
    </source>
</evidence>
<dbReference type="AlphaFoldDB" id="A0A061FYH8"/>
<accession>A0A061FYH8</accession>
<gene>
    <name evidence="7" type="ORF">TCM_014520</name>
</gene>
<keyword evidence="8" id="KW-1185">Reference proteome</keyword>
<dbReference type="FunCoup" id="A0A061FYH8">
    <property type="interactions" value="592"/>
</dbReference>
<feature type="domain" description="Ribosomal protein mS38 C-terminal" evidence="6">
    <location>
        <begin position="184"/>
        <end position="211"/>
    </location>
</feature>
<comment type="similarity">
    <text evidence="3">Belongs to the mitochondrion-specific ribosomal protein mS38 family.</text>
</comment>
<dbReference type="HOGENOM" id="CLU_113090_0_0_1"/>
<protein>
    <recommendedName>
        <fullName evidence="4">Small ribosomal subunit protein mS38</fullName>
    </recommendedName>
</protein>
<dbReference type="Gramene" id="EOY22306">
    <property type="protein sequence ID" value="EOY22306"/>
    <property type="gene ID" value="TCM_014520"/>
</dbReference>
<feature type="region of interest" description="Disordered" evidence="5">
    <location>
        <begin position="171"/>
        <end position="212"/>
    </location>
</feature>
<dbReference type="PANTHER" id="PTHR32035:SF3">
    <property type="entry name" value="SMALL RIBOSOMAL SUBUNIT PROTEIN MS38"/>
    <property type="match status" value="1"/>
</dbReference>
<dbReference type="PANTHER" id="PTHR32035">
    <property type="entry name" value="AURORA KINASE A-INTERACTING PROTEIN"/>
    <property type="match status" value="1"/>
</dbReference>
<dbReference type="InterPro" id="IPR013103">
    <property type="entry name" value="RVT_2"/>
</dbReference>
<organism evidence="7 8">
    <name type="scientific">Theobroma cacao</name>
    <name type="common">Cacao</name>
    <name type="synonym">Cocoa</name>
    <dbReference type="NCBI Taxonomy" id="3641"/>
    <lineage>
        <taxon>Eukaryota</taxon>
        <taxon>Viridiplantae</taxon>
        <taxon>Streptophyta</taxon>
        <taxon>Embryophyta</taxon>
        <taxon>Tracheophyta</taxon>
        <taxon>Spermatophyta</taxon>
        <taxon>Magnoliopsida</taxon>
        <taxon>eudicotyledons</taxon>
        <taxon>Gunneridae</taxon>
        <taxon>Pentapetalae</taxon>
        <taxon>rosids</taxon>
        <taxon>malvids</taxon>
        <taxon>Malvales</taxon>
        <taxon>Malvaceae</taxon>
        <taxon>Byttnerioideae</taxon>
        <taxon>Theobroma</taxon>
    </lineage>
</organism>
<evidence type="ECO:0000256" key="5">
    <source>
        <dbReference type="SAM" id="MobiDB-lite"/>
    </source>
</evidence>
<dbReference type="Proteomes" id="UP000026915">
    <property type="component" value="Chromosome 3"/>
</dbReference>
<reference evidence="7 8" key="1">
    <citation type="journal article" date="2013" name="Genome Biol.">
        <title>The genome sequence of the most widely cultivated cacao type and its use to identify candidate genes regulating pod color.</title>
        <authorList>
            <person name="Motamayor J.C."/>
            <person name="Mockaitis K."/>
            <person name="Schmutz J."/>
            <person name="Haiminen N."/>
            <person name="Iii D.L."/>
            <person name="Cornejo O."/>
            <person name="Findley S.D."/>
            <person name="Zheng P."/>
            <person name="Utro F."/>
            <person name="Royaert S."/>
            <person name="Saski C."/>
            <person name="Jenkins J."/>
            <person name="Podicheti R."/>
            <person name="Zhao M."/>
            <person name="Scheffler B.E."/>
            <person name="Stack J.C."/>
            <person name="Feltus F.A."/>
            <person name="Mustiga G.M."/>
            <person name="Amores F."/>
            <person name="Phillips W."/>
            <person name="Marelli J.P."/>
            <person name="May G.D."/>
            <person name="Shapiro H."/>
            <person name="Ma J."/>
            <person name="Bustamante C.D."/>
            <person name="Schnell R.J."/>
            <person name="Main D."/>
            <person name="Gilbert D."/>
            <person name="Parida L."/>
            <person name="Kuhn D.N."/>
        </authorList>
    </citation>
    <scope>NUCLEOTIDE SEQUENCE [LARGE SCALE GENOMIC DNA]</scope>
    <source>
        <strain evidence="8">cv. Matina 1-6</strain>
    </source>
</reference>
<dbReference type="Pfam" id="PF08213">
    <property type="entry name" value="COX24_C"/>
    <property type="match status" value="1"/>
</dbReference>
<name>A0A061FYH8_THECC</name>
<evidence type="ECO:0000256" key="4">
    <source>
        <dbReference type="ARBA" id="ARBA00035682"/>
    </source>
</evidence>
<dbReference type="eggNOG" id="KOG0017">
    <property type="taxonomic scope" value="Eukaryota"/>
</dbReference>
<comment type="subcellular location">
    <subcellularLocation>
        <location evidence="1">Mitochondrion</location>
    </subcellularLocation>
</comment>